<evidence type="ECO:0000313" key="2">
    <source>
        <dbReference type="EMBL" id="PJE58648.1"/>
    </source>
</evidence>
<dbReference type="InterPro" id="IPR027304">
    <property type="entry name" value="Trigger_fact/SurA_dom_sf"/>
</dbReference>
<name>A0A2M8KFF6_9BACT</name>
<dbReference type="InterPro" id="IPR050280">
    <property type="entry name" value="OMP_Chaperone_SurA"/>
</dbReference>
<dbReference type="Proteomes" id="UP000231347">
    <property type="component" value="Unassembled WGS sequence"/>
</dbReference>
<dbReference type="PANTHER" id="PTHR47637:SF1">
    <property type="entry name" value="CHAPERONE SURA"/>
    <property type="match status" value="1"/>
</dbReference>
<feature type="non-terminal residue" evidence="2">
    <location>
        <position position="1"/>
    </location>
</feature>
<dbReference type="SUPFAM" id="SSF109998">
    <property type="entry name" value="Triger factor/SurA peptide-binding domain-like"/>
    <property type="match status" value="1"/>
</dbReference>
<evidence type="ECO:0000256" key="1">
    <source>
        <dbReference type="ARBA" id="ARBA00022729"/>
    </source>
</evidence>
<dbReference type="Gene3D" id="1.10.4030.10">
    <property type="entry name" value="Porin chaperone SurA, peptide-binding domain"/>
    <property type="match status" value="1"/>
</dbReference>
<dbReference type="EMBL" id="PFDY01000073">
    <property type="protein sequence ID" value="PJE58648.1"/>
    <property type="molecule type" value="Genomic_DNA"/>
</dbReference>
<accession>A0A2M8KFF6</accession>
<evidence type="ECO:0008006" key="4">
    <source>
        <dbReference type="Google" id="ProtNLM"/>
    </source>
</evidence>
<dbReference type="AlphaFoldDB" id="A0A2M8KFF6"/>
<protein>
    <recommendedName>
        <fullName evidence="4">Peptidylprolyl isomerase</fullName>
    </recommendedName>
</protein>
<proteinExistence type="predicted"/>
<evidence type="ECO:0000313" key="3">
    <source>
        <dbReference type="Proteomes" id="UP000231347"/>
    </source>
</evidence>
<organism evidence="2 3">
    <name type="scientific">Candidatus Portnoybacteria bacterium CG10_big_fil_rev_8_21_14_0_10_40_22</name>
    <dbReference type="NCBI Taxonomy" id="1974814"/>
    <lineage>
        <taxon>Bacteria</taxon>
        <taxon>Candidatus Portnoyibacteriota</taxon>
    </lineage>
</organism>
<sequence>VFYYKDILVAATVNGSPISRLAMIRQLEKSAGKNMLEDLITKKLINDEAVKAHITIGEDAINATVQETKTQLEAQGQTLEDALAAQGMTQADLREQIVIRKQLEQLLADKIQVSDDEIQQYIKDNQVTIPAGKEAEYQKQIKDQLQQQKLSSEAGAFVESLKSKASIHYFVQY</sequence>
<gene>
    <name evidence="2" type="ORF">COU83_02710</name>
</gene>
<keyword evidence="1" id="KW-0732">Signal</keyword>
<comment type="caution">
    <text evidence="2">The sequence shown here is derived from an EMBL/GenBank/DDBJ whole genome shotgun (WGS) entry which is preliminary data.</text>
</comment>
<reference evidence="3" key="1">
    <citation type="submission" date="2017-09" db="EMBL/GenBank/DDBJ databases">
        <title>Depth-based differentiation of microbial function through sediment-hosted aquifers and enrichment of novel symbionts in the deep terrestrial subsurface.</title>
        <authorList>
            <person name="Probst A.J."/>
            <person name="Ladd B."/>
            <person name="Jarett J.K."/>
            <person name="Geller-Mcgrath D.E."/>
            <person name="Sieber C.M.K."/>
            <person name="Emerson J.B."/>
            <person name="Anantharaman K."/>
            <person name="Thomas B.C."/>
            <person name="Malmstrom R."/>
            <person name="Stieglmeier M."/>
            <person name="Klingl A."/>
            <person name="Woyke T."/>
            <person name="Ryan C.M."/>
            <person name="Banfield J.F."/>
        </authorList>
    </citation>
    <scope>NUCLEOTIDE SEQUENCE [LARGE SCALE GENOMIC DNA]</scope>
</reference>
<dbReference type="PANTHER" id="PTHR47637">
    <property type="entry name" value="CHAPERONE SURA"/>
    <property type="match status" value="1"/>
</dbReference>